<proteinExistence type="predicted"/>
<gene>
    <name evidence="2" type="ORF">PCANC_24755</name>
</gene>
<feature type="compositionally biased region" description="Basic and acidic residues" evidence="1">
    <location>
        <begin position="30"/>
        <end position="54"/>
    </location>
</feature>
<keyword evidence="3" id="KW-1185">Reference proteome</keyword>
<organism evidence="2 3">
    <name type="scientific">Puccinia coronata f. sp. avenae</name>
    <dbReference type="NCBI Taxonomy" id="200324"/>
    <lineage>
        <taxon>Eukaryota</taxon>
        <taxon>Fungi</taxon>
        <taxon>Dikarya</taxon>
        <taxon>Basidiomycota</taxon>
        <taxon>Pucciniomycotina</taxon>
        <taxon>Pucciniomycetes</taxon>
        <taxon>Pucciniales</taxon>
        <taxon>Pucciniaceae</taxon>
        <taxon>Puccinia</taxon>
    </lineage>
</organism>
<feature type="region of interest" description="Disordered" evidence="1">
    <location>
        <begin position="1"/>
        <end position="61"/>
    </location>
</feature>
<evidence type="ECO:0000256" key="1">
    <source>
        <dbReference type="SAM" id="MobiDB-lite"/>
    </source>
</evidence>
<comment type="caution">
    <text evidence="2">The sequence shown here is derived from an EMBL/GenBank/DDBJ whole genome shotgun (WGS) entry which is preliminary data.</text>
</comment>
<feature type="compositionally biased region" description="Basic and acidic residues" evidence="1">
    <location>
        <begin position="10"/>
        <end position="21"/>
    </location>
</feature>
<dbReference type="EMBL" id="PGCJ01000406">
    <property type="protein sequence ID" value="PLW29573.1"/>
    <property type="molecule type" value="Genomic_DNA"/>
</dbReference>
<evidence type="ECO:0000313" key="3">
    <source>
        <dbReference type="Proteomes" id="UP000235388"/>
    </source>
</evidence>
<accession>A0A2N5TVQ4</accession>
<evidence type="ECO:0000313" key="2">
    <source>
        <dbReference type="EMBL" id="PLW29573.1"/>
    </source>
</evidence>
<sequence>MENTFVGAKTVKEASASRRESGSVGAARGLGRDNAKALRSEHMNQQELHSKPPESKPSWMESFHKLRPRRIWQSLLGTFRRFFASLSRPHTQTVHPPAELEINTAVHLESTPSGEMGENLHLQSPDGETGERFHRTESPHGSAGGNGGTLHQESPGEETEEAFRRESPPASQIAETLHHDSPDGHVAEVSQRLAENRPHPETVAPKYDPNSDLRMEQPLHNSHMILESINEMDNRIAQREIITAINIKVMLLESEENVNAAELVAKNMARYLTEILEKDQQAHSPADLKHLSKLLGFTGPMNVFEPLVKLGFQQYLQKEELITEDFEKEVDQLCKGLRTLQYHLSRMARFQQSQDLSKITPGSYEEHQLLSILKHICDNQAHLVEIVGSTAELQ</sequence>
<protein>
    <submittedName>
        <fullName evidence="2">Uncharacterized protein</fullName>
    </submittedName>
</protein>
<dbReference type="Proteomes" id="UP000235388">
    <property type="component" value="Unassembled WGS sequence"/>
</dbReference>
<name>A0A2N5TVQ4_9BASI</name>
<feature type="compositionally biased region" description="Basic and acidic residues" evidence="1">
    <location>
        <begin position="176"/>
        <end position="186"/>
    </location>
</feature>
<dbReference type="AlphaFoldDB" id="A0A2N5TVQ4"/>
<feature type="compositionally biased region" description="Basic and acidic residues" evidence="1">
    <location>
        <begin position="129"/>
        <end position="138"/>
    </location>
</feature>
<feature type="region of interest" description="Disordered" evidence="1">
    <location>
        <begin position="111"/>
        <end position="214"/>
    </location>
</feature>
<reference evidence="2 3" key="1">
    <citation type="submission" date="2017-11" db="EMBL/GenBank/DDBJ databases">
        <title>De novo assembly and phasing of dikaryotic genomes from two isolates of Puccinia coronata f. sp. avenae, the causal agent of oat crown rust.</title>
        <authorList>
            <person name="Miller M.E."/>
            <person name="Zhang Y."/>
            <person name="Omidvar V."/>
            <person name="Sperschneider J."/>
            <person name="Schwessinger B."/>
            <person name="Raley C."/>
            <person name="Palmer J.M."/>
            <person name="Garnica D."/>
            <person name="Upadhyaya N."/>
            <person name="Rathjen J."/>
            <person name="Taylor J.M."/>
            <person name="Park R.F."/>
            <person name="Dodds P.N."/>
            <person name="Hirsch C.D."/>
            <person name="Kianian S.F."/>
            <person name="Figueroa M."/>
        </authorList>
    </citation>
    <scope>NUCLEOTIDE SEQUENCE [LARGE SCALE GENOMIC DNA]</scope>
    <source>
        <strain evidence="2">12NC29</strain>
    </source>
</reference>